<dbReference type="Gene3D" id="3.30.470.20">
    <property type="entry name" value="ATP-grasp fold, B domain"/>
    <property type="match status" value="1"/>
</dbReference>
<dbReference type="PROSITE" id="PS50975">
    <property type="entry name" value="ATP_GRASP"/>
    <property type="match status" value="1"/>
</dbReference>
<organism evidence="9 10">
    <name type="scientific">Bugula neritina</name>
    <name type="common">Brown bryozoan</name>
    <name type="synonym">Sertularia neritina</name>
    <dbReference type="NCBI Taxonomy" id="10212"/>
    <lineage>
        <taxon>Eukaryota</taxon>
        <taxon>Metazoa</taxon>
        <taxon>Spiralia</taxon>
        <taxon>Lophotrochozoa</taxon>
        <taxon>Bryozoa</taxon>
        <taxon>Gymnolaemata</taxon>
        <taxon>Cheilostomatida</taxon>
        <taxon>Flustrina</taxon>
        <taxon>Buguloidea</taxon>
        <taxon>Bugulidae</taxon>
        <taxon>Bugula</taxon>
    </lineage>
</organism>
<dbReference type="Gene3D" id="3.20.20.70">
    <property type="entry name" value="Aldolase class I"/>
    <property type="match status" value="1"/>
</dbReference>
<feature type="domain" description="Pyruvate carboxyltransferase" evidence="8">
    <location>
        <begin position="505"/>
        <end position="687"/>
    </location>
</feature>
<evidence type="ECO:0000259" key="7">
    <source>
        <dbReference type="PROSITE" id="PS50979"/>
    </source>
</evidence>
<dbReference type="InterPro" id="IPR055268">
    <property type="entry name" value="PCB-like"/>
</dbReference>
<reference evidence="9" key="1">
    <citation type="submission" date="2020-06" db="EMBL/GenBank/DDBJ databases">
        <title>Draft genome of Bugula neritina, a colonial animal packing powerful symbionts and potential medicines.</title>
        <authorList>
            <person name="Rayko M."/>
        </authorList>
    </citation>
    <scope>NUCLEOTIDE SEQUENCE [LARGE SCALE GENOMIC DNA]</scope>
    <source>
        <strain evidence="9">Kwan_BN1</strain>
    </source>
</reference>
<dbReference type="PANTHER" id="PTHR43778:SF2">
    <property type="entry name" value="PYRUVATE CARBOXYLASE, MITOCHONDRIAL"/>
    <property type="match status" value="1"/>
</dbReference>
<dbReference type="Pfam" id="PF00289">
    <property type="entry name" value="Biotin_carb_N"/>
    <property type="match status" value="1"/>
</dbReference>
<dbReference type="GO" id="GO:0006094">
    <property type="term" value="P:gluconeogenesis"/>
    <property type="evidence" value="ECO:0007669"/>
    <property type="project" value="TreeGrafter"/>
</dbReference>
<dbReference type="SUPFAM" id="SSF51246">
    <property type="entry name" value="Rudiment single hybrid motif"/>
    <property type="match status" value="1"/>
</dbReference>
<accession>A0A7J7JBE2</accession>
<evidence type="ECO:0000313" key="10">
    <source>
        <dbReference type="Proteomes" id="UP000593567"/>
    </source>
</evidence>
<dbReference type="InterPro" id="IPR016185">
    <property type="entry name" value="PreATP-grasp_dom_sf"/>
</dbReference>
<feature type="domain" description="ATP-grasp" evidence="6">
    <location>
        <begin position="98"/>
        <end position="295"/>
    </location>
</feature>
<dbReference type="NCBIfam" id="NF009554">
    <property type="entry name" value="PRK12999.1"/>
    <property type="match status" value="1"/>
</dbReference>
<comment type="caution">
    <text evidence="9">The sequence shown here is derived from an EMBL/GenBank/DDBJ whole genome shotgun (WGS) entry which is preliminary data.</text>
</comment>
<sequence length="687" mass="75489">MGIRTVAVYSNEDKQSTHRLKADESYLIGKGLAPVAAYLNIPEIVNVAKEYDVDAIHPGYGFLSENADFSQAVIDAGIKFIGPKPETVRRMGDKVLAREAAIAAGVDVVPGSDGPITQWEEALQFCEKYGYPAILKAAYGGGGRGMRIVNNKEDLRDQFERATSEALSSFGNGALFIEKYLVKPRHIEVQILGDATGDIVHLYERDCSVQRRYQKVVEIAPAAFLDPAVRQKIIDDAVKLTKFVGYQNAGTVEFLVDQENRPWFIEVNARLQVEHTVSEEVTGVDLVQSQIRIAEGHTLKDLGLIQDNIHCNGAAIQCRVTTEDPANAFHPDTGRIEVFRSGEGMGIRIDAANAHAGAQISPYYDSLLAKVIAHADSHPAAINKMIRALMEFRIRGVKTSIPFLLNVMNNQAFSKGYVDTSFIDSNPELTQFVPSQNRAQKLVHYLGNVLVNGPATPLVTDLKPTSVPPSIPATPLGPPPPGLRDLLLREGPKGLVKAVNARKGLLLTDTTFRDAHQSLLATRVRTIDLKNISPFVAHNMTDLFSMEMWGGATFDVAMRFLYECPWERLRTLREQIPNIPFQMLLRGANAVGYAAYPDNVIHRFCDLAVENGMDVFRVFDSLNYMPNMLLGVEAVGQAGGVVEATIAYTGDIADPTKTKYTLKYYVDLASELVRAGAHIIGIKVHSC</sequence>
<dbReference type="GO" id="GO:0005524">
    <property type="term" value="F:ATP binding"/>
    <property type="evidence" value="ECO:0007669"/>
    <property type="project" value="UniProtKB-UniRule"/>
</dbReference>
<dbReference type="AlphaFoldDB" id="A0A7J7JBE2"/>
<keyword evidence="1" id="KW-0436">Ligase</keyword>
<feature type="domain" description="Biotin carboxylation" evidence="7">
    <location>
        <begin position="1"/>
        <end position="428"/>
    </location>
</feature>
<dbReference type="CDD" id="cd07937">
    <property type="entry name" value="DRE_TIM_PC_TC_5S"/>
    <property type="match status" value="1"/>
</dbReference>
<dbReference type="EMBL" id="VXIV02002815">
    <property type="protein sequence ID" value="KAF6022688.1"/>
    <property type="molecule type" value="Genomic_DNA"/>
</dbReference>
<dbReference type="SUPFAM" id="SSF52440">
    <property type="entry name" value="PreATP-grasp domain"/>
    <property type="match status" value="1"/>
</dbReference>
<dbReference type="FunFam" id="3.30.1490.20:FF:000018">
    <property type="entry name" value="Biotin carboxylase"/>
    <property type="match status" value="1"/>
</dbReference>
<dbReference type="PROSITE" id="PS50991">
    <property type="entry name" value="PYR_CT"/>
    <property type="match status" value="1"/>
</dbReference>
<dbReference type="FunFam" id="3.30.470.20:FF:000012">
    <property type="entry name" value="Pyruvate carboxylase"/>
    <property type="match status" value="1"/>
</dbReference>
<dbReference type="Pfam" id="PF02786">
    <property type="entry name" value="CPSase_L_D2"/>
    <property type="match status" value="1"/>
</dbReference>
<dbReference type="InterPro" id="IPR005479">
    <property type="entry name" value="CPAse_ATP-bd"/>
</dbReference>
<proteinExistence type="predicted"/>
<dbReference type="GO" id="GO:0046872">
    <property type="term" value="F:metal ion binding"/>
    <property type="evidence" value="ECO:0007669"/>
    <property type="project" value="InterPro"/>
</dbReference>
<evidence type="ECO:0000313" key="9">
    <source>
        <dbReference type="EMBL" id="KAF6022688.1"/>
    </source>
</evidence>
<dbReference type="SUPFAM" id="SSF56059">
    <property type="entry name" value="Glutathione synthetase ATP-binding domain-like"/>
    <property type="match status" value="1"/>
</dbReference>
<dbReference type="Pfam" id="PF02785">
    <property type="entry name" value="Biotin_carb_C"/>
    <property type="match status" value="1"/>
</dbReference>
<dbReference type="InterPro" id="IPR013785">
    <property type="entry name" value="Aldolase_TIM"/>
</dbReference>
<dbReference type="InterPro" id="IPR005482">
    <property type="entry name" value="Biotin_COase_C"/>
</dbReference>
<protein>
    <submittedName>
        <fullName evidence="9">Pc</fullName>
    </submittedName>
</protein>
<evidence type="ECO:0000259" key="6">
    <source>
        <dbReference type="PROSITE" id="PS50975"/>
    </source>
</evidence>
<dbReference type="Proteomes" id="UP000593567">
    <property type="component" value="Unassembled WGS sequence"/>
</dbReference>
<keyword evidence="4" id="KW-0092">Biotin</keyword>
<dbReference type="GO" id="GO:0004736">
    <property type="term" value="F:pyruvate carboxylase activity"/>
    <property type="evidence" value="ECO:0007669"/>
    <property type="project" value="TreeGrafter"/>
</dbReference>
<dbReference type="OrthoDB" id="196847at2759"/>
<dbReference type="InterPro" id="IPR011764">
    <property type="entry name" value="Biotin_carboxylation_dom"/>
</dbReference>
<dbReference type="InterPro" id="IPR000891">
    <property type="entry name" value="PYR_CT"/>
</dbReference>
<dbReference type="PANTHER" id="PTHR43778">
    <property type="entry name" value="PYRUVATE CARBOXYLASE"/>
    <property type="match status" value="1"/>
</dbReference>
<dbReference type="PROSITE" id="PS50979">
    <property type="entry name" value="BC"/>
    <property type="match status" value="1"/>
</dbReference>
<evidence type="ECO:0000256" key="3">
    <source>
        <dbReference type="ARBA" id="ARBA00022840"/>
    </source>
</evidence>
<dbReference type="InterPro" id="IPR005481">
    <property type="entry name" value="BC-like_N"/>
</dbReference>
<evidence type="ECO:0000256" key="2">
    <source>
        <dbReference type="ARBA" id="ARBA00022741"/>
    </source>
</evidence>
<evidence type="ECO:0000259" key="8">
    <source>
        <dbReference type="PROSITE" id="PS50991"/>
    </source>
</evidence>
<keyword evidence="2 5" id="KW-0547">Nucleotide-binding</keyword>
<evidence type="ECO:0000256" key="1">
    <source>
        <dbReference type="ARBA" id="ARBA00022598"/>
    </source>
</evidence>
<gene>
    <name evidence="9" type="ORF">EB796_018996</name>
</gene>
<dbReference type="SUPFAM" id="SSF51569">
    <property type="entry name" value="Aldolase"/>
    <property type="match status" value="1"/>
</dbReference>
<name>A0A7J7JBE2_BUGNE</name>
<evidence type="ECO:0000256" key="4">
    <source>
        <dbReference type="ARBA" id="ARBA00023267"/>
    </source>
</evidence>
<dbReference type="InterPro" id="IPR011761">
    <property type="entry name" value="ATP-grasp"/>
</dbReference>
<keyword evidence="3 5" id="KW-0067">ATP-binding</keyword>
<dbReference type="SMART" id="SM00878">
    <property type="entry name" value="Biotin_carb_C"/>
    <property type="match status" value="1"/>
</dbReference>
<dbReference type="InterPro" id="IPR011054">
    <property type="entry name" value="Rudment_hybrid_motif"/>
</dbReference>
<dbReference type="PROSITE" id="PS00867">
    <property type="entry name" value="CPSASE_2"/>
    <property type="match status" value="1"/>
</dbReference>
<keyword evidence="10" id="KW-1185">Reference proteome</keyword>
<dbReference type="GO" id="GO:0005737">
    <property type="term" value="C:cytoplasm"/>
    <property type="evidence" value="ECO:0007669"/>
    <property type="project" value="TreeGrafter"/>
</dbReference>
<evidence type="ECO:0000256" key="5">
    <source>
        <dbReference type="PROSITE-ProRule" id="PRU00409"/>
    </source>
</evidence>